<dbReference type="GO" id="GO:0005634">
    <property type="term" value="C:nucleus"/>
    <property type="evidence" value="ECO:0007669"/>
    <property type="project" value="TreeGrafter"/>
</dbReference>
<evidence type="ECO:0000256" key="2">
    <source>
        <dbReference type="ARBA" id="ARBA00022737"/>
    </source>
</evidence>
<keyword evidence="2" id="KW-0677">Repeat</keyword>
<dbReference type="InterPro" id="IPR051350">
    <property type="entry name" value="WD_repeat-ST_regulator"/>
</dbReference>
<evidence type="ECO:0000256" key="1">
    <source>
        <dbReference type="ARBA" id="ARBA00022574"/>
    </source>
</evidence>
<dbReference type="PANTHER" id="PTHR22838">
    <property type="entry name" value="WD REPEAT PROTEIN 26-RELATED"/>
    <property type="match status" value="1"/>
</dbReference>
<proteinExistence type="predicted"/>
<evidence type="ECO:0000313" key="6">
    <source>
        <dbReference type="Proteomes" id="UP000001396"/>
    </source>
</evidence>
<dbReference type="InterPro" id="IPR015943">
    <property type="entry name" value="WD40/YVTN_repeat-like_dom_sf"/>
</dbReference>
<dbReference type="PROSITE" id="PS50294">
    <property type="entry name" value="WD_REPEATS_REGION"/>
    <property type="match status" value="1"/>
</dbReference>
<dbReference type="SUPFAM" id="SSF50978">
    <property type="entry name" value="WD40 repeat-like"/>
    <property type="match status" value="1"/>
</dbReference>
<name>D3B5H2_HETP5</name>
<accession>D3B5H2</accession>
<evidence type="ECO:0000256" key="4">
    <source>
        <dbReference type="SAM" id="MobiDB-lite"/>
    </source>
</evidence>
<dbReference type="Pfam" id="PF00400">
    <property type="entry name" value="WD40"/>
    <property type="match status" value="2"/>
</dbReference>
<organism evidence="5 6">
    <name type="scientific">Heterostelium pallidum (strain ATCC 26659 / Pp 5 / PN500)</name>
    <name type="common">Cellular slime mold</name>
    <name type="synonym">Polysphondylium pallidum</name>
    <dbReference type="NCBI Taxonomy" id="670386"/>
    <lineage>
        <taxon>Eukaryota</taxon>
        <taxon>Amoebozoa</taxon>
        <taxon>Evosea</taxon>
        <taxon>Eumycetozoa</taxon>
        <taxon>Dictyostelia</taxon>
        <taxon>Acytosteliales</taxon>
        <taxon>Acytosteliaceae</taxon>
        <taxon>Heterostelium</taxon>
    </lineage>
</organism>
<dbReference type="PROSITE" id="PS50082">
    <property type="entry name" value="WD_REPEATS_2"/>
    <property type="match status" value="1"/>
</dbReference>
<evidence type="ECO:0000256" key="3">
    <source>
        <dbReference type="PROSITE-ProRule" id="PRU00221"/>
    </source>
</evidence>
<dbReference type="Proteomes" id="UP000001396">
    <property type="component" value="Unassembled WGS sequence"/>
</dbReference>
<dbReference type="InterPro" id="IPR036322">
    <property type="entry name" value="WD40_repeat_dom_sf"/>
</dbReference>
<dbReference type="EMBL" id="ADBJ01000017">
    <property type="protein sequence ID" value="EFA83120.1"/>
    <property type="molecule type" value="Genomic_DNA"/>
</dbReference>
<comment type="caution">
    <text evidence="5">The sequence shown here is derived from an EMBL/GenBank/DDBJ whole genome shotgun (WGS) entry which is preliminary data.</text>
</comment>
<dbReference type="InterPro" id="IPR001680">
    <property type="entry name" value="WD40_rpt"/>
</dbReference>
<dbReference type="STRING" id="670386.D3B5H2"/>
<feature type="repeat" description="WD" evidence="3">
    <location>
        <begin position="478"/>
        <end position="516"/>
    </location>
</feature>
<dbReference type="InParanoid" id="D3B5H2"/>
<dbReference type="SMART" id="SM00320">
    <property type="entry name" value="WD40"/>
    <property type="match status" value="6"/>
</dbReference>
<dbReference type="RefSeq" id="XP_020435237.1">
    <property type="nucleotide sequence ID" value="XM_020574823.1"/>
</dbReference>
<dbReference type="GeneID" id="31359397"/>
<dbReference type="FunCoup" id="D3B5H2">
    <property type="interactions" value="27"/>
</dbReference>
<dbReference type="AlphaFoldDB" id="D3B5H2"/>
<evidence type="ECO:0000313" key="5">
    <source>
        <dbReference type="EMBL" id="EFA83120.1"/>
    </source>
</evidence>
<feature type="compositionally biased region" description="Low complexity" evidence="4">
    <location>
        <begin position="94"/>
        <end position="163"/>
    </location>
</feature>
<feature type="compositionally biased region" description="Low complexity" evidence="4">
    <location>
        <begin position="172"/>
        <end position="182"/>
    </location>
</feature>
<keyword evidence="6" id="KW-1185">Reference proteome</keyword>
<protein>
    <submittedName>
        <fullName evidence="5">WD40 repeat-containing protein</fullName>
    </submittedName>
</protein>
<reference evidence="5 6" key="1">
    <citation type="journal article" date="2011" name="Genome Res.">
        <title>Phylogeny-wide analysis of social amoeba genomes highlights ancient origins for complex intercellular communication.</title>
        <authorList>
            <person name="Heidel A.J."/>
            <person name="Lawal H.M."/>
            <person name="Felder M."/>
            <person name="Schilde C."/>
            <person name="Helps N.R."/>
            <person name="Tunggal B."/>
            <person name="Rivero F."/>
            <person name="John U."/>
            <person name="Schleicher M."/>
            <person name="Eichinger L."/>
            <person name="Platzer M."/>
            <person name="Noegel A.A."/>
            <person name="Schaap P."/>
            <person name="Gloeckner G."/>
        </authorList>
    </citation>
    <scope>NUCLEOTIDE SEQUENCE [LARGE SCALE GENOMIC DNA]</scope>
    <source>
        <strain evidence="6">ATCC 26659 / Pp 5 / PN500</strain>
    </source>
</reference>
<dbReference type="GO" id="GO:1990841">
    <property type="term" value="F:promoter-specific chromatin binding"/>
    <property type="evidence" value="ECO:0007669"/>
    <property type="project" value="TreeGrafter"/>
</dbReference>
<dbReference type="OMA" id="MLKFANN"/>
<gene>
    <name evidence="5" type="primary">wdr13</name>
    <name evidence="5" type="ORF">PPL_03910</name>
</gene>
<feature type="region of interest" description="Disordered" evidence="4">
    <location>
        <begin position="80"/>
        <end position="182"/>
    </location>
</feature>
<dbReference type="Gene3D" id="2.130.10.10">
    <property type="entry name" value="YVTN repeat-like/Quinoprotein amine dehydrogenase"/>
    <property type="match status" value="2"/>
</dbReference>
<dbReference type="PANTHER" id="PTHR22838:SF4">
    <property type="entry name" value="WD REPEAT-CONTAINING PROTEIN 13"/>
    <property type="match status" value="1"/>
</dbReference>
<keyword evidence="1 3" id="KW-0853">WD repeat</keyword>
<sequence>MEKLVQNNIINNVFAIEDSYIDERIAKIERTTDWNADLYLAMRYQLLKEKGNNSKLIQRDVGDRRDTYLQTRFQLLDSKYHKKSKVSSDKRKNTTSPTTTTTTTTTTSSSSTNNKTNNNNQTKTPTSTTKPTSTTTNNKTHNLTVPTTNANNNNNQSSPIPSSVKVAQQPVSSSSTTTTTAAAGPIANNDFSFSGMHHIFDSHKKSISRVRFANNDRDLLAFSSDDGTLSICNSLKPSVISVLNGHSNSPIIDFIWTNNNDYIITIGLDSTMIIWNVKTAKPEKLVKDAGVCTAITNHPLKPTIVFVSDKNIIKSYDIKSATWVGKPLKAMNQITTMQFESRGNYLFVGDSMGYINIYNFKETLIPISKAQISKAPISSLVSQYWKSGEKLNLSMLANCKDNVMRVINISSLQSGVMAVTREYGLPLKSATHPQLQVKSIFCPTLKDRDGLYCVTGTADGVVNLFDTQSTKKSPLNQLMGHASTVVNIDWNTDESLLASADSTGTVILWNRRPRTN</sequence>